<proteinExistence type="predicted"/>
<dbReference type="AlphaFoldDB" id="A0AAW0AD87"/>
<gene>
    <name evidence="2" type="ORF">R3P38DRAFT_3282181</name>
</gene>
<evidence type="ECO:0000313" key="2">
    <source>
        <dbReference type="EMBL" id="KAK7007015.1"/>
    </source>
</evidence>
<keyword evidence="3" id="KW-1185">Reference proteome</keyword>
<reference evidence="2 3" key="1">
    <citation type="journal article" date="2024" name="J Genomics">
        <title>Draft genome sequencing and assembly of Favolaschia claudopus CIRM-BRFM 2984 isolated from oak limbs.</title>
        <authorList>
            <person name="Navarro D."/>
            <person name="Drula E."/>
            <person name="Chaduli D."/>
            <person name="Cazenave R."/>
            <person name="Ahrendt S."/>
            <person name="Wang J."/>
            <person name="Lipzen A."/>
            <person name="Daum C."/>
            <person name="Barry K."/>
            <person name="Grigoriev I.V."/>
            <person name="Favel A."/>
            <person name="Rosso M.N."/>
            <person name="Martin F."/>
        </authorList>
    </citation>
    <scope>NUCLEOTIDE SEQUENCE [LARGE SCALE GENOMIC DNA]</scope>
    <source>
        <strain evidence="2 3">CIRM-BRFM 2984</strain>
    </source>
</reference>
<evidence type="ECO:0000256" key="1">
    <source>
        <dbReference type="SAM" id="MobiDB-lite"/>
    </source>
</evidence>
<feature type="compositionally biased region" description="Polar residues" evidence="1">
    <location>
        <begin position="112"/>
        <end position="139"/>
    </location>
</feature>
<feature type="region of interest" description="Disordered" evidence="1">
    <location>
        <begin position="108"/>
        <end position="139"/>
    </location>
</feature>
<organism evidence="2 3">
    <name type="scientific">Favolaschia claudopus</name>
    <dbReference type="NCBI Taxonomy" id="2862362"/>
    <lineage>
        <taxon>Eukaryota</taxon>
        <taxon>Fungi</taxon>
        <taxon>Dikarya</taxon>
        <taxon>Basidiomycota</taxon>
        <taxon>Agaricomycotina</taxon>
        <taxon>Agaricomycetes</taxon>
        <taxon>Agaricomycetidae</taxon>
        <taxon>Agaricales</taxon>
        <taxon>Marasmiineae</taxon>
        <taxon>Mycenaceae</taxon>
        <taxon>Favolaschia</taxon>
    </lineage>
</organism>
<evidence type="ECO:0000313" key="3">
    <source>
        <dbReference type="Proteomes" id="UP001362999"/>
    </source>
</evidence>
<accession>A0AAW0AD87</accession>
<dbReference type="EMBL" id="JAWWNJ010000073">
    <property type="protein sequence ID" value="KAK7007015.1"/>
    <property type="molecule type" value="Genomic_DNA"/>
</dbReference>
<comment type="caution">
    <text evidence="2">The sequence shown here is derived from an EMBL/GenBank/DDBJ whole genome shotgun (WGS) entry which is preliminary data.</text>
</comment>
<dbReference type="Proteomes" id="UP001362999">
    <property type="component" value="Unassembled WGS sequence"/>
</dbReference>
<name>A0AAW0AD87_9AGAR</name>
<protein>
    <submittedName>
        <fullName evidence="2">Uncharacterized protein</fullName>
    </submittedName>
</protein>
<sequence>MYSELLFSTVQIVTLHLLTAHILVFNLGSVPSSGMLDLTSSFIHFAALSASTAAASQLDAIRQEIIKGLKFEGRYNKTCCRKCVNSILPFAESAASIPLSSSAFPVSSPRSNDVTPQKHPSNVTLASTPTSEPSTVPNLEISQEGSDVKHGFDYVLFALGKHARPPRFLSG</sequence>